<feature type="compositionally biased region" description="Low complexity" evidence="6">
    <location>
        <begin position="65"/>
        <end position="82"/>
    </location>
</feature>
<evidence type="ECO:0000256" key="7">
    <source>
        <dbReference type="SAM" id="Phobius"/>
    </source>
</evidence>
<comment type="subcellular location">
    <subcellularLocation>
        <location evidence="1">Membrane</location>
    </subcellularLocation>
</comment>
<feature type="coiled-coil region" evidence="5">
    <location>
        <begin position="147"/>
        <end position="317"/>
    </location>
</feature>
<organism evidence="8 9">
    <name type="scientific">Meinhardsimonia xiamenensis</name>
    <dbReference type="NCBI Taxonomy" id="990712"/>
    <lineage>
        <taxon>Bacteria</taxon>
        <taxon>Pseudomonadati</taxon>
        <taxon>Pseudomonadota</taxon>
        <taxon>Alphaproteobacteria</taxon>
        <taxon>Rhodobacterales</taxon>
        <taxon>Paracoccaceae</taxon>
        <taxon>Meinhardsimonia</taxon>
    </lineage>
</organism>
<dbReference type="InterPro" id="IPR019133">
    <property type="entry name" value="MIC60"/>
</dbReference>
<evidence type="ECO:0008006" key="10">
    <source>
        <dbReference type="Google" id="ProtNLM"/>
    </source>
</evidence>
<keyword evidence="2 7" id="KW-0812">Transmembrane</keyword>
<dbReference type="Gene3D" id="1.20.5.340">
    <property type="match status" value="1"/>
</dbReference>
<accession>A0A1G8Y7J5</accession>
<dbReference type="OrthoDB" id="7659420at2"/>
<protein>
    <recommendedName>
        <fullName evidence="10">Inner membrane protein</fullName>
    </recommendedName>
</protein>
<dbReference type="Proteomes" id="UP000199328">
    <property type="component" value="Unassembled WGS sequence"/>
</dbReference>
<dbReference type="STRING" id="990712.SAMN05216257_101214"/>
<keyword evidence="5" id="KW-0175">Coiled coil</keyword>
<dbReference type="Pfam" id="PF09731">
    <property type="entry name" value="Mitofilin"/>
    <property type="match status" value="1"/>
</dbReference>
<dbReference type="GO" id="GO:0016020">
    <property type="term" value="C:membrane"/>
    <property type="evidence" value="ECO:0007669"/>
    <property type="project" value="UniProtKB-SubCell"/>
</dbReference>
<reference evidence="9" key="1">
    <citation type="submission" date="2016-10" db="EMBL/GenBank/DDBJ databases">
        <authorList>
            <person name="Varghese N."/>
            <person name="Submissions S."/>
        </authorList>
    </citation>
    <scope>NUCLEOTIDE SEQUENCE [LARGE SCALE GENOMIC DNA]</scope>
    <source>
        <strain evidence="9">CGMCC 1.10789</strain>
    </source>
</reference>
<evidence type="ECO:0000256" key="2">
    <source>
        <dbReference type="ARBA" id="ARBA00022692"/>
    </source>
</evidence>
<keyword evidence="3 7" id="KW-1133">Transmembrane helix</keyword>
<keyword evidence="9" id="KW-1185">Reference proteome</keyword>
<dbReference type="RefSeq" id="WP_092497313.1">
    <property type="nucleotide sequence ID" value="NZ_FNFV01000001.1"/>
</dbReference>
<feature type="transmembrane region" description="Helical" evidence="7">
    <location>
        <begin position="116"/>
        <end position="139"/>
    </location>
</feature>
<evidence type="ECO:0000256" key="3">
    <source>
        <dbReference type="ARBA" id="ARBA00022989"/>
    </source>
</evidence>
<proteinExistence type="predicted"/>
<gene>
    <name evidence="8" type="ORF">SAMN05216257_101214</name>
</gene>
<name>A0A1G8Y7J5_9RHOB</name>
<evidence type="ECO:0000256" key="5">
    <source>
        <dbReference type="SAM" id="Coils"/>
    </source>
</evidence>
<evidence type="ECO:0000256" key="4">
    <source>
        <dbReference type="ARBA" id="ARBA00023136"/>
    </source>
</evidence>
<evidence type="ECO:0000256" key="6">
    <source>
        <dbReference type="SAM" id="MobiDB-lite"/>
    </source>
</evidence>
<feature type="compositionally biased region" description="Low complexity" evidence="6">
    <location>
        <begin position="94"/>
        <end position="108"/>
    </location>
</feature>
<evidence type="ECO:0000313" key="9">
    <source>
        <dbReference type="Proteomes" id="UP000199328"/>
    </source>
</evidence>
<feature type="compositionally biased region" description="Basic and acidic residues" evidence="6">
    <location>
        <begin position="26"/>
        <end position="39"/>
    </location>
</feature>
<evidence type="ECO:0000313" key="8">
    <source>
        <dbReference type="EMBL" id="SDJ98762.1"/>
    </source>
</evidence>
<keyword evidence="4 7" id="KW-0472">Membrane</keyword>
<dbReference type="AlphaFoldDB" id="A0A1G8Y7J5"/>
<feature type="region of interest" description="Disordered" evidence="6">
    <location>
        <begin position="1"/>
        <end position="110"/>
    </location>
</feature>
<sequence>MKKQSTADGTAEEAGREANATAAEASEGRSEADERHGLPEDVAAASTGNETAPPSEPEGGSDGKGAATAEPAGEATGELAGESVDDSAEGKAGGAPSAPSAPVATEVAPEPRRGGALGAALAGGAAAAVIGAGLMWLAAERGLIGANTQLAQSLTRLEERLAAHEARLTELQARLSESAATLGGSLDSLSGNLEEVTTRVSAVENALAAKADATALAALTDRLAALEARLAALEVQPIPQAELPEEIAAAYEAKLAEMREQLAAEVGRLKADLEARVSALEAEAAARLAALAEASARAEALEKAAREMENIAAARAAHARLLAAIDAGRPFAEELAEITRRTGAQVPEALAAAAETGVPTEAMLVERFPEAARAALVAATRAAAERGEIDRWTAFLRIQLGARSLEPREGDDPDAILSRAEAALKAGDLRGALVEIEALPPEGRAAMADWEARARARLKVLEAAEALAASLPTTAQSN</sequence>
<dbReference type="EMBL" id="FNFV01000001">
    <property type="protein sequence ID" value="SDJ98762.1"/>
    <property type="molecule type" value="Genomic_DNA"/>
</dbReference>
<evidence type="ECO:0000256" key="1">
    <source>
        <dbReference type="ARBA" id="ARBA00004370"/>
    </source>
</evidence>